<reference evidence="3" key="1">
    <citation type="submission" date="2017-06" db="EMBL/GenBank/DDBJ databases">
        <authorList>
            <person name="Varghese N."/>
            <person name="Submissions S."/>
        </authorList>
    </citation>
    <scope>NUCLEOTIDE SEQUENCE [LARGE SCALE GENOMIC DNA]</scope>
    <source>
        <strain evidence="3">ANC 5114</strain>
    </source>
</reference>
<dbReference type="EMBL" id="FZLN01000003">
    <property type="protein sequence ID" value="SNQ29906.1"/>
    <property type="molecule type" value="Genomic_DNA"/>
</dbReference>
<gene>
    <name evidence="2" type="ORF">SAMN05444584_1880</name>
</gene>
<dbReference type="InterPro" id="IPR025202">
    <property type="entry name" value="PLD-like_dom"/>
</dbReference>
<feature type="domain" description="PLD phosphodiesterase" evidence="1">
    <location>
        <begin position="217"/>
        <end position="247"/>
    </location>
</feature>
<evidence type="ECO:0000313" key="2">
    <source>
        <dbReference type="EMBL" id="SNQ29906.1"/>
    </source>
</evidence>
<dbReference type="Proteomes" id="UP000243463">
    <property type="component" value="Unassembled WGS sequence"/>
</dbReference>
<dbReference type="PROSITE" id="PS50035">
    <property type="entry name" value="PLD"/>
    <property type="match status" value="1"/>
</dbReference>
<dbReference type="PANTHER" id="PTHR21248">
    <property type="entry name" value="CARDIOLIPIN SYNTHASE"/>
    <property type="match status" value="1"/>
</dbReference>
<dbReference type="PANTHER" id="PTHR21248:SF22">
    <property type="entry name" value="PHOSPHOLIPASE D"/>
    <property type="match status" value="1"/>
</dbReference>
<name>A0A217EI87_9GAMM</name>
<evidence type="ECO:0000313" key="3">
    <source>
        <dbReference type="Proteomes" id="UP000243463"/>
    </source>
</evidence>
<dbReference type="Pfam" id="PF13091">
    <property type="entry name" value="PLDc_2"/>
    <property type="match status" value="1"/>
</dbReference>
<protein>
    <submittedName>
        <fullName evidence="2">PLD-like domain-containing protein</fullName>
    </submittedName>
</protein>
<proteinExistence type="predicted"/>
<accession>A0A217EI87</accession>
<dbReference type="AlphaFoldDB" id="A0A217EI87"/>
<dbReference type="RefSeq" id="WP_088824012.1">
    <property type="nucleotide sequence ID" value="NZ_FZLN01000003.1"/>
</dbReference>
<dbReference type="InterPro" id="IPR001736">
    <property type="entry name" value="PLipase_D/transphosphatidylase"/>
</dbReference>
<dbReference type="SUPFAM" id="SSF56024">
    <property type="entry name" value="Phospholipase D/nuclease"/>
    <property type="match status" value="2"/>
</dbReference>
<evidence type="ECO:0000259" key="1">
    <source>
        <dbReference type="PROSITE" id="PS50035"/>
    </source>
</evidence>
<organism evidence="2 3">
    <name type="scientific">Acinetobacter apis</name>
    <dbReference type="NCBI Taxonomy" id="1229165"/>
    <lineage>
        <taxon>Bacteria</taxon>
        <taxon>Pseudomonadati</taxon>
        <taxon>Pseudomonadota</taxon>
        <taxon>Gammaproteobacteria</taxon>
        <taxon>Moraxellales</taxon>
        <taxon>Moraxellaceae</taxon>
        <taxon>Acinetobacter</taxon>
    </lineage>
</organism>
<sequence>MRIFQRINNKLNWSKRRYLALILGMILIGDVSLSVYQTVKPLPEGVDFTGKLHHAEVDFIADQTFTDAQGKKQYQQHIFDTMLSMVAEAKSTIVLDMFLFNDQLGKTAAPHRALAQEMVAALIEKKRRHPDMSITVITDPINSYYGSIVPEQDVLLRRVGVEVIETDLIPLRASNPIWTGFWSLCCQNFGNSPGQGWLPNPLGPDKLTLRSYLSLLNFKANHRKTLVVDGASGWEALVTSQNIHAASSAHDNVALRVKGPAAVDVLNTEQSIAKMSGGELPYVLIADHSSNPTLPQVQVLTEKAIERGVLSLIRSANANDHIQMLMFYLSDRDVIEALKEAQLRGVKMSILLDPNQDAFGRTKNGIPNRQVAKELHDAGMTVRWCNTTGEQCHSKMVIRQSGATQELILGSANLTARNLNNYNLETNLRVIGPANAKVFVDAEQYFNTTWSNPNGEQHSLPYEKYADASSLKYMVYRIMEWSGLSTF</sequence>
<dbReference type="OrthoDB" id="92272at2"/>
<dbReference type="GO" id="GO:0032049">
    <property type="term" value="P:cardiolipin biosynthetic process"/>
    <property type="evidence" value="ECO:0007669"/>
    <property type="project" value="UniProtKB-ARBA"/>
</dbReference>
<dbReference type="GO" id="GO:0030572">
    <property type="term" value="F:phosphatidyltransferase activity"/>
    <property type="evidence" value="ECO:0007669"/>
    <property type="project" value="UniProtKB-ARBA"/>
</dbReference>
<dbReference type="Gene3D" id="3.30.870.10">
    <property type="entry name" value="Endonuclease Chain A"/>
    <property type="match status" value="2"/>
</dbReference>
<keyword evidence="3" id="KW-1185">Reference proteome</keyword>
<dbReference type="CDD" id="cd09130">
    <property type="entry name" value="PLDc_unchar2_2"/>
    <property type="match status" value="1"/>
</dbReference>